<proteinExistence type="predicted"/>
<evidence type="ECO:0000313" key="1">
    <source>
        <dbReference type="EMBL" id="KAK6295679.1"/>
    </source>
</evidence>
<name>A0AAN8KUN0_9TELE</name>
<dbReference type="Proteomes" id="UP001356427">
    <property type="component" value="Unassembled WGS sequence"/>
</dbReference>
<dbReference type="AlphaFoldDB" id="A0AAN8KUN0"/>
<comment type="caution">
    <text evidence="1">The sequence shown here is derived from an EMBL/GenBank/DDBJ whole genome shotgun (WGS) entry which is preliminary data.</text>
</comment>
<keyword evidence="2" id="KW-1185">Reference proteome</keyword>
<organism evidence="1 2">
    <name type="scientific">Coregonus suidteri</name>
    <dbReference type="NCBI Taxonomy" id="861788"/>
    <lineage>
        <taxon>Eukaryota</taxon>
        <taxon>Metazoa</taxon>
        <taxon>Chordata</taxon>
        <taxon>Craniata</taxon>
        <taxon>Vertebrata</taxon>
        <taxon>Euteleostomi</taxon>
        <taxon>Actinopterygii</taxon>
        <taxon>Neopterygii</taxon>
        <taxon>Teleostei</taxon>
        <taxon>Protacanthopterygii</taxon>
        <taxon>Salmoniformes</taxon>
        <taxon>Salmonidae</taxon>
        <taxon>Coregoninae</taxon>
        <taxon>Coregonus</taxon>
    </lineage>
</organism>
<gene>
    <name evidence="1" type="ORF">J4Q44_G00333920</name>
</gene>
<protein>
    <submittedName>
        <fullName evidence="1">Uncharacterized protein</fullName>
    </submittedName>
</protein>
<evidence type="ECO:0000313" key="2">
    <source>
        <dbReference type="Proteomes" id="UP001356427"/>
    </source>
</evidence>
<dbReference type="EMBL" id="JAGTTL010000033">
    <property type="protein sequence ID" value="KAK6295679.1"/>
    <property type="molecule type" value="Genomic_DNA"/>
</dbReference>
<feature type="non-terminal residue" evidence="1">
    <location>
        <position position="75"/>
    </location>
</feature>
<sequence length="75" mass="8450">MRRLVSVLRLPRGPDLEWPRIRPELTSPVSSRLSSRLIISASTLTGTDSVENWGRAACTVGFERSFLRTLISHDQ</sequence>
<reference evidence="1 2" key="1">
    <citation type="submission" date="2021-04" db="EMBL/GenBank/DDBJ databases">
        <authorList>
            <person name="De Guttry C."/>
            <person name="Zahm M."/>
            <person name="Klopp C."/>
            <person name="Cabau C."/>
            <person name="Louis A."/>
            <person name="Berthelot C."/>
            <person name="Parey E."/>
            <person name="Roest Crollius H."/>
            <person name="Montfort J."/>
            <person name="Robinson-Rechavi M."/>
            <person name="Bucao C."/>
            <person name="Bouchez O."/>
            <person name="Gislard M."/>
            <person name="Lluch J."/>
            <person name="Milhes M."/>
            <person name="Lampietro C."/>
            <person name="Lopez Roques C."/>
            <person name="Donnadieu C."/>
            <person name="Braasch I."/>
            <person name="Desvignes T."/>
            <person name="Postlethwait J."/>
            <person name="Bobe J."/>
            <person name="Wedekind C."/>
            <person name="Guiguen Y."/>
        </authorList>
    </citation>
    <scope>NUCLEOTIDE SEQUENCE [LARGE SCALE GENOMIC DNA]</scope>
    <source>
        <strain evidence="1">Cs_M1</strain>
        <tissue evidence="1">Blood</tissue>
    </source>
</reference>
<accession>A0AAN8KUN0</accession>